<keyword evidence="1" id="KW-0472">Membrane</keyword>
<dbReference type="KEGG" id="vg:65132318"/>
<name>A0A7M1RRH3_9CAUD</name>
<sequence length="145" mass="16853">MSPIFIYIIIFALLMSFVGVVWSAVSSTTKQVKSTSAHLMSIQDRNELREELKELTKLVKIKQKELETLTYATEQAKRKTVNDLTVEQEEALNKYEYYGIRLPIDIVEELAYSNCVTYHSAINFIENQRKVWKGQFTTKLTKGMY</sequence>
<dbReference type="GeneID" id="65132318"/>
<dbReference type="RefSeq" id="YP_010113780.1">
    <property type="nucleotide sequence ID" value="NC_055908.1"/>
</dbReference>
<proteinExistence type="predicted"/>
<accession>A0A7M1RRH3</accession>
<organism evidence="2 3">
    <name type="scientific">Bacillus phage DLc1</name>
    <dbReference type="NCBI Taxonomy" id="2777318"/>
    <lineage>
        <taxon>Viruses</taxon>
        <taxon>Duplodnaviria</taxon>
        <taxon>Heunggongvirae</taxon>
        <taxon>Uroviricota</taxon>
        <taxon>Caudoviricetes</taxon>
        <taxon>Salasmaviridae</taxon>
        <taxon>Huangshavirus</taxon>
        <taxon>Huangshavirus dlcuna</taxon>
    </lineage>
</organism>
<protein>
    <recommendedName>
        <fullName evidence="4">DNA replication organizer</fullName>
    </recommendedName>
</protein>
<dbReference type="EMBL" id="MW012634">
    <property type="protein sequence ID" value="QOR56299.1"/>
    <property type="molecule type" value="Genomic_DNA"/>
</dbReference>
<evidence type="ECO:0000313" key="3">
    <source>
        <dbReference type="Proteomes" id="UP000593635"/>
    </source>
</evidence>
<keyword evidence="3" id="KW-1185">Reference proteome</keyword>
<dbReference type="Gene3D" id="1.10.8.600">
    <property type="entry name" value="Phage phi29 replication organiser protein p16.7-like"/>
    <property type="match status" value="1"/>
</dbReference>
<evidence type="ECO:0000256" key="1">
    <source>
        <dbReference type="SAM" id="Phobius"/>
    </source>
</evidence>
<dbReference type="Proteomes" id="UP000593635">
    <property type="component" value="Segment"/>
</dbReference>
<evidence type="ECO:0008006" key="4">
    <source>
        <dbReference type="Google" id="ProtNLM"/>
    </source>
</evidence>
<dbReference type="GO" id="GO:0039693">
    <property type="term" value="P:viral DNA genome replication"/>
    <property type="evidence" value="ECO:0007669"/>
    <property type="project" value="InterPro"/>
</dbReference>
<feature type="transmembrane region" description="Helical" evidence="1">
    <location>
        <begin position="6"/>
        <end position="25"/>
    </location>
</feature>
<dbReference type="InterPro" id="IPR037211">
    <property type="entry name" value="Phage_DNA_replic_GP16.7_sf"/>
</dbReference>
<dbReference type="SUPFAM" id="SSF140713">
    <property type="entry name" value="Phage replication organizer domain"/>
    <property type="match status" value="1"/>
</dbReference>
<reference evidence="2 3" key="1">
    <citation type="submission" date="2020-09" db="EMBL/GenBank/DDBJ databases">
        <authorList>
            <person name="Li C."/>
            <person name="Ding Y."/>
            <person name="Wu Q."/>
        </authorList>
    </citation>
    <scope>NUCLEOTIDE SEQUENCE [LARGE SCALE GENOMIC DNA]</scope>
</reference>
<dbReference type="Pfam" id="PF06720">
    <property type="entry name" value="Phi-29_GP16_7"/>
    <property type="match status" value="1"/>
</dbReference>
<dbReference type="InterPro" id="IPR009595">
    <property type="entry name" value="Phage_DNA_replic_GP16.7"/>
</dbReference>
<evidence type="ECO:0000313" key="2">
    <source>
        <dbReference type="EMBL" id="QOR56299.1"/>
    </source>
</evidence>
<keyword evidence="1" id="KW-0812">Transmembrane</keyword>
<keyword evidence="1" id="KW-1133">Transmembrane helix</keyword>